<dbReference type="PANTHER" id="PTHR37299">
    <property type="entry name" value="TRANSCRIPTIONAL REGULATOR-RELATED"/>
    <property type="match status" value="1"/>
</dbReference>
<dbReference type="InterPro" id="IPR001789">
    <property type="entry name" value="Sig_transdc_resp-reg_receiver"/>
</dbReference>
<dbReference type="RefSeq" id="WP_078227620.1">
    <property type="nucleotide sequence ID" value="NZ_CAIJDP010000052.1"/>
</dbReference>
<dbReference type="SMART" id="SM00448">
    <property type="entry name" value="REC"/>
    <property type="match status" value="1"/>
</dbReference>
<feature type="modified residue" description="4-aspartylphosphate" evidence="1">
    <location>
        <position position="55"/>
    </location>
</feature>
<dbReference type="InterPro" id="IPR007492">
    <property type="entry name" value="LytTR_DNA-bd_dom"/>
</dbReference>
<dbReference type="PROSITE" id="PS50930">
    <property type="entry name" value="HTH_LYTTR"/>
    <property type="match status" value="1"/>
</dbReference>
<evidence type="ECO:0000313" key="5">
    <source>
        <dbReference type="Proteomes" id="UP000530060"/>
    </source>
</evidence>
<dbReference type="InterPro" id="IPR011006">
    <property type="entry name" value="CheY-like_superfamily"/>
</dbReference>
<comment type="caution">
    <text evidence="4">The sequence shown here is derived from an EMBL/GenBank/DDBJ whole genome shotgun (WGS) entry which is preliminary data.</text>
</comment>
<dbReference type="EMBL" id="CAIJDP010000052">
    <property type="protein sequence ID" value="CAD0001076.1"/>
    <property type="molecule type" value="Genomic_DNA"/>
</dbReference>
<gene>
    <name evidence="4" type="ORF">FLAT13_00372</name>
</gene>
<dbReference type="Pfam" id="PF00072">
    <property type="entry name" value="Response_reg"/>
    <property type="match status" value="1"/>
</dbReference>
<name>A0A6V6YNW5_9FLAO</name>
<dbReference type="GO" id="GO:0003677">
    <property type="term" value="F:DNA binding"/>
    <property type="evidence" value="ECO:0007669"/>
    <property type="project" value="UniProtKB-KW"/>
</dbReference>
<dbReference type="PROSITE" id="PS50110">
    <property type="entry name" value="RESPONSE_REGULATORY"/>
    <property type="match status" value="1"/>
</dbReference>
<sequence>MNIVIIEDERPLAEDLAKTIAEVMPDAVICAHLHSVEEATEFFKTEHKIDLIFSDIQLGDGLSFDIFAAINNKVPIIFCTAFNYYMLEAFETMGIDYIIKPVNKDSITKALKKYTLLTGADNKALDFKKLLSGLSESIKPIAMPSVILHQGEKITPLSGNDIAFFLIENLMVYAFSFEGRKWHVNQNLDTLEKKFAPFFYRANRQYLINRKAVKSAAHYPNRKIRITLNSDFPDAILVGKEKVTDFLEWLSNG</sequence>
<accession>A0A6V6YNW5</accession>
<keyword evidence="1" id="KW-0597">Phosphoprotein</keyword>
<dbReference type="AlphaFoldDB" id="A0A6V6YNW5"/>
<dbReference type="Gene3D" id="2.40.50.1020">
    <property type="entry name" value="LytTr DNA-binding domain"/>
    <property type="match status" value="1"/>
</dbReference>
<reference evidence="4 5" key="1">
    <citation type="submission" date="2020-06" db="EMBL/GenBank/DDBJ databases">
        <authorList>
            <person name="Criscuolo A."/>
        </authorList>
    </citation>
    <scope>NUCLEOTIDE SEQUENCE [LARGE SCALE GENOMIC DNA]</scope>
    <source>
        <strain evidence="5">CIP 111411</strain>
    </source>
</reference>
<evidence type="ECO:0000256" key="1">
    <source>
        <dbReference type="PROSITE-ProRule" id="PRU00169"/>
    </source>
</evidence>
<protein>
    <submittedName>
        <fullName evidence="4">DNA-binding response regulator</fullName>
    </submittedName>
</protein>
<dbReference type="GO" id="GO:0000156">
    <property type="term" value="F:phosphorelay response regulator activity"/>
    <property type="evidence" value="ECO:0007669"/>
    <property type="project" value="InterPro"/>
</dbReference>
<dbReference type="SUPFAM" id="SSF52172">
    <property type="entry name" value="CheY-like"/>
    <property type="match status" value="1"/>
</dbReference>
<evidence type="ECO:0000313" key="4">
    <source>
        <dbReference type="EMBL" id="CAD0001076.1"/>
    </source>
</evidence>
<proteinExistence type="predicted"/>
<dbReference type="InterPro" id="IPR046947">
    <property type="entry name" value="LytR-like"/>
</dbReference>
<dbReference type="Gene3D" id="3.40.50.2300">
    <property type="match status" value="1"/>
</dbReference>
<dbReference type="SMART" id="SM00850">
    <property type="entry name" value="LytTR"/>
    <property type="match status" value="1"/>
</dbReference>
<dbReference type="Pfam" id="PF04397">
    <property type="entry name" value="LytTR"/>
    <property type="match status" value="1"/>
</dbReference>
<dbReference type="PANTHER" id="PTHR37299:SF1">
    <property type="entry name" value="STAGE 0 SPORULATION PROTEIN A HOMOLOG"/>
    <property type="match status" value="1"/>
</dbReference>
<feature type="domain" description="Response regulatory" evidence="2">
    <location>
        <begin position="2"/>
        <end position="115"/>
    </location>
</feature>
<organism evidence="4 5">
    <name type="scientific">Flavobacterium salmonis</name>
    <dbReference type="NCBI Taxonomy" id="2654844"/>
    <lineage>
        <taxon>Bacteria</taxon>
        <taxon>Pseudomonadati</taxon>
        <taxon>Bacteroidota</taxon>
        <taxon>Flavobacteriia</taxon>
        <taxon>Flavobacteriales</taxon>
        <taxon>Flavobacteriaceae</taxon>
        <taxon>Flavobacterium</taxon>
    </lineage>
</organism>
<feature type="domain" description="HTH LytTR-type" evidence="3">
    <location>
        <begin position="151"/>
        <end position="252"/>
    </location>
</feature>
<evidence type="ECO:0000259" key="3">
    <source>
        <dbReference type="PROSITE" id="PS50930"/>
    </source>
</evidence>
<dbReference type="Proteomes" id="UP000530060">
    <property type="component" value="Unassembled WGS sequence"/>
</dbReference>
<keyword evidence="4" id="KW-0238">DNA-binding</keyword>
<keyword evidence="5" id="KW-1185">Reference proteome</keyword>
<evidence type="ECO:0000259" key="2">
    <source>
        <dbReference type="PROSITE" id="PS50110"/>
    </source>
</evidence>